<evidence type="ECO:0000256" key="9">
    <source>
        <dbReference type="ARBA" id="ARBA00022833"/>
    </source>
</evidence>
<evidence type="ECO:0000313" key="13">
    <source>
        <dbReference type="EMBL" id="OQR78449.1"/>
    </source>
</evidence>
<dbReference type="EMBL" id="MNPL01002215">
    <property type="protein sequence ID" value="OQR78449.1"/>
    <property type="molecule type" value="Genomic_DNA"/>
</dbReference>
<keyword evidence="6" id="KW-0479">Metal-binding</keyword>
<evidence type="ECO:0000256" key="10">
    <source>
        <dbReference type="ARBA" id="ARBA00023242"/>
    </source>
</evidence>
<dbReference type="GO" id="GO:0031461">
    <property type="term" value="C:cullin-RING ubiquitin ligase complex"/>
    <property type="evidence" value="ECO:0007669"/>
    <property type="project" value="UniProtKB-ARBA"/>
</dbReference>
<evidence type="ECO:0000256" key="8">
    <source>
        <dbReference type="ARBA" id="ARBA00022786"/>
    </source>
</evidence>
<comment type="caution">
    <text evidence="13">The sequence shown here is derived from an EMBL/GenBank/DDBJ whole genome shotgun (WGS) entry which is preliminary data.</text>
</comment>
<keyword evidence="9" id="KW-0862">Zinc</keyword>
<dbReference type="OrthoDB" id="8962942at2759"/>
<dbReference type="Gene3D" id="3.30.40.10">
    <property type="entry name" value="Zinc/RING finger domain, C3HC4 (zinc finger)"/>
    <property type="match status" value="1"/>
</dbReference>
<reference evidence="13 14" key="1">
    <citation type="journal article" date="2017" name="Gigascience">
        <title>Draft genome of the honey bee ectoparasitic mite, Tropilaelaps mercedesae, is shaped by the parasitic life history.</title>
        <authorList>
            <person name="Dong X."/>
            <person name="Armstrong S.D."/>
            <person name="Xia D."/>
            <person name="Makepeace B.L."/>
            <person name="Darby A.C."/>
            <person name="Kadowaki T."/>
        </authorList>
    </citation>
    <scope>NUCLEOTIDE SEQUENCE [LARGE SCALE GENOMIC DNA]</scope>
    <source>
        <strain evidence="13">Wuxi-XJTLU</strain>
    </source>
</reference>
<dbReference type="PANTHER" id="PTHR11210">
    <property type="entry name" value="RING BOX"/>
    <property type="match status" value="1"/>
</dbReference>
<dbReference type="STRING" id="418985.A0A1V9XYA1"/>
<proteinExistence type="inferred from homology"/>
<keyword evidence="10" id="KW-0539">Nucleus</keyword>
<accession>A0A1V9XYA1</accession>
<keyword evidence="5" id="KW-0963">Cytoplasm</keyword>
<evidence type="ECO:0000256" key="1">
    <source>
        <dbReference type="ARBA" id="ARBA00004123"/>
    </source>
</evidence>
<dbReference type="Pfam" id="PF12678">
    <property type="entry name" value="zf-rbx1"/>
    <property type="match status" value="1"/>
</dbReference>
<keyword evidence="14" id="KW-1185">Reference proteome</keyword>
<evidence type="ECO:0000256" key="4">
    <source>
        <dbReference type="ARBA" id="ARBA00009273"/>
    </source>
</evidence>
<evidence type="ECO:0000313" key="14">
    <source>
        <dbReference type="Proteomes" id="UP000192247"/>
    </source>
</evidence>
<feature type="domain" description="RING-type" evidence="12">
    <location>
        <begin position="80"/>
        <end position="124"/>
    </location>
</feature>
<comment type="pathway">
    <text evidence="3">Protein modification; protein ubiquitination.</text>
</comment>
<dbReference type="GO" id="GO:0005634">
    <property type="term" value="C:nucleus"/>
    <property type="evidence" value="ECO:0007669"/>
    <property type="project" value="UniProtKB-SubCell"/>
</dbReference>
<dbReference type="PROSITE" id="PS50089">
    <property type="entry name" value="ZF_RING_2"/>
    <property type="match status" value="1"/>
</dbReference>
<dbReference type="InterPro" id="IPR001841">
    <property type="entry name" value="Znf_RING"/>
</dbReference>
<dbReference type="AlphaFoldDB" id="A0A1V9XYA1"/>
<dbReference type="InterPro" id="IPR013083">
    <property type="entry name" value="Znf_RING/FYVE/PHD"/>
</dbReference>
<dbReference type="Proteomes" id="UP000192247">
    <property type="component" value="Unassembled WGS sequence"/>
</dbReference>
<evidence type="ECO:0000256" key="2">
    <source>
        <dbReference type="ARBA" id="ARBA00004496"/>
    </source>
</evidence>
<evidence type="ECO:0000256" key="7">
    <source>
        <dbReference type="ARBA" id="ARBA00022771"/>
    </source>
</evidence>
<name>A0A1V9XYA1_9ACAR</name>
<evidence type="ECO:0000256" key="11">
    <source>
        <dbReference type="PROSITE-ProRule" id="PRU00175"/>
    </source>
</evidence>
<dbReference type="InterPro" id="IPR051031">
    <property type="entry name" value="RING-box_E3_Ubiquitin_Ligase"/>
</dbReference>
<evidence type="ECO:0000256" key="5">
    <source>
        <dbReference type="ARBA" id="ARBA00022490"/>
    </source>
</evidence>
<protein>
    <submittedName>
        <fullName evidence="13">RING-box protein 2-like</fullName>
    </submittedName>
</protein>
<evidence type="ECO:0000256" key="3">
    <source>
        <dbReference type="ARBA" id="ARBA00004906"/>
    </source>
</evidence>
<comment type="subcellular location">
    <subcellularLocation>
        <location evidence="2">Cytoplasm</location>
    </subcellularLocation>
    <subcellularLocation>
        <location evidence="1">Nucleus</location>
    </subcellularLocation>
</comment>
<organism evidence="13 14">
    <name type="scientific">Tropilaelaps mercedesae</name>
    <dbReference type="NCBI Taxonomy" id="418985"/>
    <lineage>
        <taxon>Eukaryota</taxon>
        <taxon>Metazoa</taxon>
        <taxon>Ecdysozoa</taxon>
        <taxon>Arthropoda</taxon>
        <taxon>Chelicerata</taxon>
        <taxon>Arachnida</taxon>
        <taxon>Acari</taxon>
        <taxon>Parasitiformes</taxon>
        <taxon>Mesostigmata</taxon>
        <taxon>Gamasina</taxon>
        <taxon>Dermanyssoidea</taxon>
        <taxon>Laelapidae</taxon>
        <taxon>Tropilaelaps</taxon>
    </lineage>
</organism>
<dbReference type="SUPFAM" id="SSF57850">
    <property type="entry name" value="RING/U-box"/>
    <property type="match status" value="1"/>
</dbReference>
<comment type="similarity">
    <text evidence="4">Belongs to the RING-box family.</text>
</comment>
<dbReference type="GO" id="GO:0005737">
    <property type="term" value="C:cytoplasm"/>
    <property type="evidence" value="ECO:0007669"/>
    <property type="project" value="UniProtKB-SubCell"/>
</dbReference>
<evidence type="ECO:0000256" key="6">
    <source>
        <dbReference type="ARBA" id="ARBA00022723"/>
    </source>
</evidence>
<keyword evidence="8" id="KW-0833">Ubl conjugation pathway</keyword>
<keyword evidence="7 11" id="KW-0863">Zinc-finger</keyword>
<evidence type="ECO:0000259" key="12">
    <source>
        <dbReference type="PROSITE" id="PS50089"/>
    </source>
</evidence>
<dbReference type="InParanoid" id="A0A1V9XYA1"/>
<dbReference type="GO" id="GO:0008270">
    <property type="term" value="F:zinc ion binding"/>
    <property type="evidence" value="ECO:0007669"/>
    <property type="project" value="UniProtKB-KW"/>
</dbReference>
<dbReference type="InterPro" id="IPR024766">
    <property type="entry name" value="Znf_RING_H2"/>
</dbReference>
<gene>
    <name evidence="13" type="ORF">BIW11_06399</name>
</gene>
<sequence length="133" mass="15344">MPFVRFVAVNRFCLVGCQLKYLGPKTLRSKLECWNGHLVTAMSTNEKIFRLKKWNAVAMWKWSASTDVCAICSTNLSDGCINCAEKREDEYELCPIVWGECNHVFHSCCMSKWTTKSPRCPLCQRDWVVQRIG</sequence>